<name>A0A0A9E060_ARUDO</name>
<dbReference type="EMBL" id="GBRH01205532">
    <property type="protein sequence ID" value="JAD92363.1"/>
    <property type="molecule type" value="Transcribed_RNA"/>
</dbReference>
<proteinExistence type="predicted"/>
<sequence length="88" mass="9942">MRYSLIIVFVPSTDKLSLMLHERHTAILSIHCLMLQFIDNETQIYSSKRFEAFAAWNAAFAAHVFPEPPIPWMTTTPTSGQPSSPSMS</sequence>
<dbReference type="AlphaFoldDB" id="A0A0A9E060"/>
<reference evidence="1" key="1">
    <citation type="submission" date="2014-09" db="EMBL/GenBank/DDBJ databases">
        <authorList>
            <person name="Magalhaes I.L.F."/>
            <person name="Oliveira U."/>
            <person name="Santos F.R."/>
            <person name="Vidigal T.H.D.A."/>
            <person name="Brescovit A.D."/>
            <person name="Santos A.J."/>
        </authorList>
    </citation>
    <scope>NUCLEOTIDE SEQUENCE</scope>
    <source>
        <tissue evidence="1">Shoot tissue taken approximately 20 cm above the soil surface</tissue>
    </source>
</reference>
<evidence type="ECO:0000313" key="1">
    <source>
        <dbReference type="EMBL" id="JAD92363.1"/>
    </source>
</evidence>
<protein>
    <submittedName>
        <fullName evidence="1">Uncharacterized protein</fullName>
    </submittedName>
</protein>
<reference evidence="1" key="2">
    <citation type="journal article" date="2015" name="Data Brief">
        <title>Shoot transcriptome of the giant reed, Arundo donax.</title>
        <authorList>
            <person name="Barrero R.A."/>
            <person name="Guerrero F.D."/>
            <person name="Moolhuijzen P."/>
            <person name="Goolsby J.A."/>
            <person name="Tidwell J."/>
            <person name="Bellgard S.E."/>
            <person name="Bellgard M.I."/>
        </authorList>
    </citation>
    <scope>NUCLEOTIDE SEQUENCE</scope>
    <source>
        <tissue evidence="1">Shoot tissue taken approximately 20 cm above the soil surface</tissue>
    </source>
</reference>
<accession>A0A0A9E060</accession>
<organism evidence="1">
    <name type="scientific">Arundo donax</name>
    <name type="common">Giant reed</name>
    <name type="synonym">Donax arundinaceus</name>
    <dbReference type="NCBI Taxonomy" id="35708"/>
    <lineage>
        <taxon>Eukaryota</taxon>
        <taxon>Viridiplantae</taxon>
        <taxon>Streptophyta</taxon>
        <taxon>Embryophyta</taxon>
        <taxon>Tracheophyta</taxon>
        <taxon>Spermatophyta</taxon>
        <taxon>Magnoliopsida</taxon>
        <taxon>Liliopsida</taxon>
        <taxon>Poales</taxon>
        <taxon>Poaceae</taxon>
        <taxon>PACMAD clade</taxon>
        <taxon>Arundinoideae</taxon>
        <taxon>Arundineae</taxon>
        <taxon>Arundo</taxon>
    </lineage>
</organism>